<accession>A0AAU7QVM9</accession>
<dbReference type="AlphaFoldDB" id="A0AAU7QVM9"/>
<reference evidence="2" key="1">
    <citation type="submission" date="2024-06" db="EMBL/GenBank/DDBJ databases">
        <title>Micromonospora sp. strain HUAS YX12 genome sequences.</title>
        <authorList>
            <person name="Mo P."/>
        </authorList>
    </citation>
    <scope>NUCLEOTIDE SEQUENCE</scope>
    <source>
        <strain evidence="2">HUAS YX12</strain>
    </source>
</reference>
<organism evidence="2">
    <name type="scientific">Micromonospora sp. HUAS YX12</name>
    <dbReference type="NCBI Taxonomy" id="3156396"/>
    <lineage>
        <taxon>Bacteria</taxon>
        <taxon>Bacillati</taxon>
        <taxon>Actinomycetota</taxon>
        <taxon>Actinomycetes</taxon>
        <taxon>Micromonosporales</taxon>
        <taxon>Micromonosporaceae</taxon>
        <taxon>Micromonospora</taxon>
    </lineage>
</organism>
<dbReference type="EMBL" id="CP157974">
    <property type="protein sequence ID" value="XBT80242.1"/>
    <property type="molecule type" value="Genomic_DNA"/>
</dbReference>
<gene>
    <name evidence="2" type="ORF">ABIH81_21670</name>
</gene>
<evidence type="ECO:0000313" key="2">
    <source>
        <dbReference type="EMBL" id="XBT80242.1"/>
    </source>
</evidence>
<evidence type="ECO:0000259" key="1">
    <source>
        <dbReference type="Pfam" id="PF24698"/>
    </source>
</evidence>
<name>A0AAU7QVM9_9ACTN</name>
<sequence>MSKYDGLRDHLRTRAGTVTYSLDEVSDLVPGGLPPSAYRYAAWWANGDRTHSHSRSWQDAGYTAHPDLTLRRVRFVPAPRIGR</sequence>
<dbReference type="Pfam" id="PF24698">
    <property type="entry name" value="DUF7662"/>
    <property type="match status" value="1"/>
</dbReference>
<dbReference type="RefSeq" id="WP_349876721.1">
    <property type="nucleotide sequence ID" value="NZ_CP157974.1"/>
</dbReference>
<proteinExistence type="predicted"/>
<feature type="domain" description="DUF7662" evidence="1">
    <location>
        <begin position="4"/>
        <end position="65"/>
    </location>
</feature>
<protein>
    <recommendedName>
        <fullName evidence="1">DUF7662 domain-containing protein</fullName>
    </recommendedName>
</protein>
<dbReference type="InterPro" id="IPR056079">
    <property type="entry name" value="DUF7662"/>
</dbReference>